<dbReference type="Proteomes" id="UP000051330">
    <property type="component" value="Unassembled WGS sequence"/>
</dbReference>
<comment type="caution">
    <text evidence="1">The sequence shown here is derived from an EMBL/GenBank/DDBJ whole genome shotgun (WGS) entry which is preliminary data.</text>
</comment>
<organism evidence="1 2">
    <name type="scientific">Schleiferilactobacillus perolens DSM 12744</name>
    <dbReference type="NCBI Taxonomy" id="1423792"/>
    <lineage>
        <taxon>Bacteria</taxon>
        <taxon>Bacillati</taxon>
        <taxon>Bacillota</taxon>
        <taxon>Bacilli</taxon>
        <taxon>Lactobacillales</taxon>
        <taxon>Lactobacillaceae</taxon>
        <taxon>Schleiferilactobacillus</taxon>
    </lineage>
</organism>
<dbReference type="RefSeq" id="WP_057818803.1">
    <property type="nucleotide sequence ID" value="NZ_AZEC01000003.1"/>
</dbReference>
<dbReference type="GO" id="GO:0015031">
    <property type="term" value="P:protein transport"/>
    <property type="evidence" value="ECO:0007669"/>
    <property type="project" value="InterPro"/>
</dbReference>
<dbReference type="Gene3D" id="3.40.50.2000">
    <property type="entry name" value="Glycogen Phosphorylase B"/>
    <property type="match status" value="2"/>
</dbReference>
<name>A0A0R1NBY0_9LACO</name>
<protein>
    <recommendedName>
        <fullName evidence="3">Glycosyl transferase family 1 domain-containing protein</fullName>
    </recommendedName>
</protein>
<sequence length="498" mass="55478">MLYFLGNELPEGTDTFVPQSIDLALILQKYQTAATVLTMNYDRLLKRTPVNGAAQQLVRNVWDELQQVGQLSKRVLTFRDLHLGRQQDWQINMATQEYHRDGQRLAVVHTIIDSPQLDYVDYYAPGDIVRKRDFYDRRGFKSVSQYLNTVGDVQQEIYWDVHGAAVLEQYFTPVPHHVARGGMVILPALAGREVVCTDMAHAMGVLLSDMITRDGHLAQSTVVAQDTPVVLHALAAMTTPRRLVFAHHSSLLHRTQTDSLWDHMQTLLHDFSGVIVPDAVIATRWAARTGEQLMVAQFPYHAEFPTGEIPPLVKRPHGTVLAYLGEDDQGAGLRVLMNLFTTLRQQVAGIRLTIYQPHLASTPVVTPANEQVGSVQFLTAPQQWQAALTTNQIFVTVDPYPAPAFMISALAYGLGIVAATDHPDAVNPFIRRGENGTVVAAGQNTLMTRAIQDLLHHKKSLNTAQKTSQTIAQQYTEDALVRQWQNLGGGDQNEDQES</sequence>
<dbReference type="PATRIC" id="fig|1423792.3.peg.1925"/>
<dbReference type="InterPro" id="IPR022372">
    <property type="entry name" value="Accessory_SS_Asp1"/>
</dbReference>
<dbReference type="EMBL" id="AZEC01000003">
    <property type="protein sequence ID" value="KRL13864.1"/>
    <property type="molecule type" value="Genomic_DNA"/>
</dbReference>
<dbReference type="AlphaFoldDB" id="A0A0R1NBY0"/>
<evidence type="ECO:0000313" key="1">
    <source>
        <dbReference type="EMBL" id="KRL13864.1"/>
    </source>
</evidence>
<keyword evidence="2" id="KW-1185">Reference proteome</keyword>
<evidence type="ECO:0000313" key="2">
    <source>
        <dbReference type="Proteomes" id="UP000051330"/>
    </source>
</evidence>
<dbReference type="STRING" id="1423792.FD09_GL001897"/>
<gene>
    <name evidence="1" type="ORF">FD09_GL001897</name>
</gene>
<dbReference type="SUPFAM" id="SSF53756">
    <property type="entry name" value="UDP-Glycosyltransferase/glycogen phosphorylase"/>
    <property type="match status" value="1"/>
</dbReference>
<accession>A0A0R1NBY0</accession>
<evidence type="ECO:0008006" key="3">
    <source>
        <dbReference type="Google" id="ProtNLM"/>
    </source>
</evidence>
<dbReference type="OrthoDB" id="570545at2"/>
<dbReference type="Pfam" id="PF16993">
    <property type="entry name" value="Asp1"/>
    <property type="match status" value="1"/>
</dbReference>
<reference evidence="1 2" key="1">
    <citation type="journal article" date="2015" name="Genome Announc.">
        <title>Expanding the biotechnology potential of lactobacilli through comparative genomics of 213 strains and associated genera.</title>
        <authorList>
            <person name="Sun Z."/>
            <person name="Harris H.M."/>
            <person name="McCann A."/>
            <person name="Guo C."/>
            <person name="Argimon S."/>
            <person name="Zhang W."/>
            <person name="Yang X."/>
            <person name="Jeffery I.B."/>
            <person name="Cooney J.C."/>
            <person name="Kagawa T.F."/>
            <person name="Liu W."/>
            <person name="Song Y."/>
            <person name="Salvetti E."/>
            <person name="Wrobel A."/>
            <person name="Rasinkangas P."/>
            <person name="Parkhill J."/>
            <person name="Rea M.C."/>
            <person name="O'Sullivan O."/>
            <person name="Ritari J."/>
            <person name="Douillard F.P."/>
            <person name="Paul Ross R."/>
            <person name="Yang R."/>
            <person name="Briner A.E."/>
            <person name="Felis G.E."/>
            <person name="de Vos W.M."/>
            <person name="Barrangou R."/>
            <person name="Klaenhammer T.R."/>
            <person name="Caufield P.W."/>
            <person name="Cui Y."/>
            <person name="Zhang H."/>
            <person name="O'Toole P.W."/>
        </authorList>
    </citation>
    <scope>NUCLEOTIDE SEQUENCE [LARGE SCALE GENOMIC DNA]</scope>
    <source>
        <strain evidence="1 2">DSM 12744</strain>
    </source>
</reference>
<proteinExistence type="predicted"/>